<dbReference type="NCBIfam" id="TIGR01845">
    <property type="entry name" value="outer_NodT"/>
    <property type="match status" value="1"/>
</dbReference>
<keyword evidence="1" id="KW-0449">Lipoprotein</keyword>
<dbReference type="GO" id="GO:0015562">
    <property type="term" value="F:efflux transmembrane transporter activity"/>
    <property type="evidence" value="ECO:0007669"/>
    <property type="project" value="InterPro"/>
</dbReference>
<reference evidence="1" key="1">
    <citation type="submission" date="2009-10" db="EMBL/GenBank/DDBJ databases">
        <title>Diversity of trophic interactions inside an arsenic-rich microbial ecosystem.</title>
        <authorList>
            <person name="Bertin P.N."/>
            <person name="Heinrich-Salmeron A."/>
            <person name="Pelletier E."/>
            <person name="Goulhen-Chollet F."/>
            <person name="Arsene-Ploetze F."/>
            <person name="Gallien S."/>
            <person name="Calteau A."/>
            <person name="Vallenet D."/>
            <person name="Casiot C."/>
            <person name="Chane-Woon-Ming B."/>
            <person name="Giloteaux L."/>
            <person name="Barakat M."/>
            <person name="Bonnefoy V."/>
            <person name="Bruneel O."/>
            <person name="Chandler M."/>
            <person name="Cleiss J."/>
            <person name="Duran R."/>
            <person name="Elbaz-Poulichet F."/>
            <person name="Fonknechten N."/>
            <person name="Lauga B."/>
            <person name="Mornico D."/>
            <person name="Ortet P."/>
            <person name="Schaeffer C."/>
            <person name="Siguier P."/>
            <person name="Alexander Thil Smith A."/>
            <person name="Van Dorsselaer A."/>
            <person name="Weissenbach J."/>
            <person name="Medigue C."/>
            <person name="Le Paslier D."/>
        </authorList>
    </citation>
    <scope>NUCLEOTIDE SEQUENCE</scope>
</reference>
<dbReference type="InterPro" id="IPR003423">
    <property type="entry name" value="OMP_efflux"/>
</dbReference>
<dbReference type="Pfam" id="PF02321">
    <property type="entry name" value="OEP"/>
    <property type="match status" value="2"/>
</dbReference>
<dbReference type="SUPFAM" id="SSF56954">
    <property type="entry name" value="Outer membrane efflux proteins (OEP)"/>
    <property type="match status" value="1"/>
</dbReference>
<dbReference type="Gene3D" id="2.20.200.10">
    <property type="entry name" value="Outer membrane efflux proteins (OEP)"/>
    <property type="match status" value="1"/>
</dbReference>
<evidence type="ECO:0000313" key="1">
    <source>
        <dbReference type="EMBL" id="CBI10883.1"/>
    </source>
</evidence>
<accession>E6QUG0</accession>
<dbReference type="Gene3D" id="1.20.1600.10">
    <property type="entry name" value="Outer membrane efflux proteins (OEP)"/>
    <property type="match status" value="1"/>
</dbReference>
<dbReference type="PROSITE" id="PS51257">
    <property type="entry name" value="PROKAR_LIPOPROTEIN"/>
    <property type="match status" value="1"/>
</dbReference>
<dbReference type="GO" id="GO:0016020">
    <property type="term" value="C:membrane"/>
    <property type="evidence" value="ECO:0007669"/>
    <property type="project" value="InterPro"/>
</dbReference>
<dbReference type="AlphaFoldDB" id="E6QUG0"/>
<dbReference type="PANTHER" id="PTHR30203">
    <property type="entry name" value="OUTER MEMBRANE CATION EFFLUX PROTEIN"/>
    <property type="match status" value="1"/>
</dbReference>
<proteinExistence type="predicted"/>
<protein>
    <submittedName>
        <fullName evidence="1">RND efflux system, outer membrane lipoprotein,NodT family</fullName>
    </submittedName>
</protein>
<dbReference type="EMBL" id="CABR01000112">
    <property type="protein sequence ID" value="CBI10883.1"/>
    <property type="molecule type" value="Genomic_DNA"/>
</dbReference>
<sequence>MSMRKDVMMHLGKRGLLIVVVLLAGCTVGPDYHTPKISTGTGWSADGFAAQGKAGQIGWWHGLHDHELDRLIDLALSSNPDLLAAQARIAQARAARDAALGLQAPQLQAAASVNQLRQSENGLMPLAEIPIIPRDATIYDAEFDASWEIDLFGGTRRRIESARALHAASIASAEDLRESLIAEIVRDYVSLRGEQVELAARQASIATLDAEIGLLRQRAASGDVPLYTLYPLTRQREDNAAAVPVLQARLRALALSLGVLSGQLPERELGLLNQPGEQLALMPIPVGERAEVLKRRPDVRVAERQLAAATADIGVATSAWFPQLAISASAGYQALGPGELWAATSQTGSIMPLISWRLLDGGQIKAEIHAAKARQASAAQAYVKAVLGALGDAEQSLSNYHYALSSVASEQAAQHAAQWDADMAQTRFQAGDIPRQDWLVTELVLNNAQTTLAVTYTQAAVAMVALHRALGG</sequence>
<organism evidence="1">
    <name type="scientific">mine drainage metagenome</name>
    <dbReference type="NCBI Taxonomy" id="410659"/>
    <lineage>
        <taxon>unclassified sequences</taxon>
        <taxon>metagenomes</taxon>
        <taxon>ecological metagenomes</taxon>
    </lineage>
</organism>
<comment type="caution">
    <text evidence="1">The sequence shown here is derived from an EMBL/GenBank/DDBJ whole genome shotgun (WGS) entry which is preliminary data.</text>
</comment>
<dbReference type="PANTHER" id="PTHR30203:SF32">
    <property type="entry name" value="CATION EFFLUX SYSTEM PROTEIN CUSC"/>
    <property type="match status" value="1"/>
</dbReference>
<dbReference type="InterPro" id="IPR010131">
    <property type="entry name" value="MdtP/NodT-like"/>
</dbReference>
<gene>
    <name evidence="1" type="ORF">CARN7_1686</name>
</gene>
<name>E6QUG0_9ZZZZ</name>